<dbReference type="InterPro" id="IPR029787">
    <property type="entry name" value="Nucleotide_cyclase"/>
</dbReference>
<dbReference type="SUPFAM" id="SSF55785">
    <property type="entry name" value="PYP-like sensor domain (PAS domain)"/>
    <property type="match status" value="1"/>
</dbReference>
<dbReference type="PROSITE" id="PS50113">
    <property type="entry name" value="PAC"/>
    <property type="match status" value="1"/>
</dbReference>
<dbReference type="PANTHER" id="PTHR44757">
    <property type="entry name" value="DIGUANYLATE CYCLASE DGCP"/>
    <property type="match status" value="1"/>
</dbReference>
<evidence type="ECO:0000259" key="2">
    <source>
        <dbReference type="PROSITE" id="PS50112"/>
    </source>
</evidence>
<dbReference type="CDD" id="cd00130">
    <property type="entry name" value="PAS"/>
    <property type="match status" value="1"/>
</dbReference>
<dbReference type="PROSITE" id="PS50887">
    <property type="entry name" value="GGDEF"/>
    <property type="match status" value="1"/>
</dbReference>
<feature type="domain" description="PAS" evidence="2">
    <location>
        <begin position="120"/>
        <end position="191"/>
    </location>
</feature>
<gene>
    <name evidence="6" type="ORF">CACET_c34780</name>
</gene>
<dbReference type="AlphaFoldDB" id="A0A0G3WE18"/>
<feature type="domain" description="PAC" evidence="3">
    <location>
        <begin position="194"/>
        <end position="245"/>
    </location>
</feature>
<dbReference type="KEGG" id="cace:CACET_c34780"/>
<dbReference type="InterPro" id="IPR035919">
    <property type="entry name" value="EAL_sf"/>
</dbReference>
<dbReference type="Pfam" id="PF13426">
    <property type="entry name" value="PAS_9"/>
    <property type="match status" value="1"/>
</dbReference>
<keyword evidence="1" id="KW-1133">Transmembrane helix</keyword>
<dbReference type="Pfam" id="PF00563">
    <property type="entry name" value="EAL"/>
    <property type="match status" value="1"/>
</dbReference>
<reference evidence="6 7" key="1">
    <citation type="submission" date="2014-10" db="EMBL/GenBank/DDBJ databases">
        <title>Genome sequence of Clostridium aceticum DSM 1496.</title>
        <authorList>
            <person name="Poehlein A."/>
            <person name="Schiel-Bengelsdorf B."/>
            <person name="Gottschalk G."/>
            <person name="Duerre P."/>
            <person name="Daniel R."/>
        </authorList>
    </citation>
    <scope>NUCLEOTIDE SEQUENCE [LARGE SCALE GENOMIC DNA]</scope>
    <source>
        <strain evidence="6 7">DSM 1496</strain>
    </source>
</reference>
<dbReference type="InterPro" id="IPR035965">
    <property type="entry name" value="PAS-like_dom_sf"/>
</dbReference>
<keyword evidence="7" id="KW-1185">Reference proteome</keyword>
<proteinExistence type="predicted"/>
<feature type="transmembrane region" description="Helical" evidence="1">
    <location>
        <begin position="26"/>
        <end position="44"/>
    </location>
</feature>
<dbReference type="CDD" id="cd01949">
    <property type="entry name" value="GGDEF"/>
    <property type="match status" value="1"/>
</dbReference>
<name>A0A0G3WE18_9CLOT</name>
<dbReference type="EMBL" id="CP009687">
    <property type="protein sequence ID" value="AKL96921.1"/>
    <property type="molecule type" value="Genomic_DNA"/>
</dbReference>
<dbReference type="NCBIfam" id="TIGR00229">
    <property type="entry name" value="sensory_box"/>
    <property type="match status" value="1"/>
</dbReference>
<dbReference type="SMART" id="SM00267">
    <property type="entry name" value="GGDEF"/>
    <property type="match status" value="1"/>
</dbReference>
<keyword evidence="1" id="KW-0472">Membrane</keyword>
<dbReference type="SUPFAM" id="SSF55073">
    <property type="entry name" value="Nucleotide cyclase"/>
    <property type="match status" value="1"/>
</dbReference>
<feature type="transmembrane region" description="Helical" evidence="1">
    <location>
        <begin position="64"/>
        <end position="82"/>
    </location>
</feature>
<evidence type="ECO:0000313" key="6">
    <source>
        <dbReference type="EMBL" id="AKL96921.1"/>
    </source>
</evidence>
<feature type="domain" description="EAL" evidence="4">
    <location>
        <begin position="418"/>
        <end position="672"/>
    </location>
</feature>
<dbReference type="SUPFAM" id="SSF141868">
    <property type="entry name" value="EAL domain-like"/>
    <property type="match status" value="1"/>
</dbReference>
<dbReference type="PROSITE" id="PS50112">
    <property type="entry name" value="PAS"/>
    <property type="match status" value="1"/>
</dbReference>
<sequence>MMIMNCGKRKILYYTERLKQENHHSIPMMITMVYGVIGILWILLSDKLLKVITNDPVIYRQLQTYKGWLYVLITMILLYTLIKKRVKLMESATNETIEAYIQLRETHQELISMKKELEYQRRFTQKIIDDAPVIIGIWDKDGKIENLNPFGQTTFGYKEAELTNKKWFNLLLSQENKLKMHNAFEKISQGREFKNYESQFISKDGRSIDILWNSTMLNYDDGSNKVISVGIDITERKKYEESFRYIAFYDSLTGLINRIMFENEISKLISSKSEKNKFAVTYIDIDNFKYINDTLGHRVGDEFLKHVGMHLNVEIKAPNLVARLGGDEFAIVFMDIESDQILIEKIEKIKKGIGRTWSSNNHQFFVSMSIGVVMFPDHGNNTIELLKSADIAMYAAKQGGKDRVVFYKEDMEKNNLEHVQMANKLQFGIENEEFTLFYQPQFRLNTGEIIGMEALVRWIHPIEGFIAPIDFIPLAEETGQIYSLERWIVKKALQQKQQWEKTGFGHIELSINLSGKTVASDVDFHQLEMLVTTFDVDYSKIIIEITETAIISNIELVIERLNRLKNKGFKIALDDFGTGYSSLTYLKKLPIDIIKLDKSFINLIPQNNIDTLIIKHILSLAHDLKYEVVAEGIETKEQLEYLKKYYCKSGQGYLLSKPLSHEETSDLLDRLF</sequence>
<dbReference type="InterPro" id="IPR000014">
    <property type="entry name" value="PAS"/>
</dbReference>
<dbReference type="NCBIfam" id="TIGR00254">
    <property type="entry name" value="GGDEF"/>
    <property type="match status" value="1"/>
</dbReference>
<evidence type="ECO:0000259" key="4">
    <source>
        <dbReference type="PROSITE" id="PS50883"/>
    </source>
</evidence>
<dbReference type="Gene3D" id="3.30.70.270">
    <property type="match status" value="1"/>
</dbReference>
<dbReference type="Gene3D" id="3.20.20.450">
    <property type="entry name" value="EAL domain"/>
    <property type="match status" value="1"/>
</dbReference>
<evidence type="ECO:0000259" key="3">
    <source>
        <dbReference type="PROSITE" id="PS50113"/>
    </source>
</evidence>
<protein>
    <submittedName>
        <fullName evidence="6">PAS domain S-box/diguanylate cyclase (GGDEF) domain</fullName>
    </submittedName>
</protein>
<dbReference type="SMART" id="SM00052">
    <property type="entry name" value="EAL"/>
    <property type="match status" value="1"/>
</dbReference>
<evidence type="ECO:0000313" key="7">
    <source>
        <dbReference type="Proteomes" id="UP000035704"/>
    </source>
</evidence>
<accession>A0A0G3WE18</accession>
<organism evidence="6 7">
    <name type="scientific">Clostridium aceticum</name>
    <dbReference type="NCBI Taxonomy" id="84022"/>
    <lineage>
        <taxon>Bacteria</taxon>
        <taxon>Bacillati</taxon>
        <taxon>Bacillota</taxon>
        <taxon>Clostridia</taxon>
        <taxon>Eubacteriales</taxon>
        <taxon>Clostridiaceae</taxon>
        <taxon>Clostridium</taxon>
    </lineage>
</organism>
<dbReference type="InterPro" id="IPR000160">
    <property type="entry name" value="GGDEF_dom"/>
</dbReference>
<dbReference type="PANTHER" id="PTHR44757:SF2">
    <property type="entry name" value="BIOFILM ARCHITECTURE MAINTENANCE PROTEIN MBAA"/>
    <property type="match status" value="1"/>
</dbReference>
<feature type="domain" description="GGDEF" evidence="5">
    <location>
        <begin position="276"/>
        <end position="409"/>
    </location>
</feature>
<dbReference type="PATRIC" id="fig|84022.6.peg.3560"/>
<dbReference type="STRING" id="84022.CACET_c34780"/>
<dbReference type="InterPro" id="IPR001633">
    <property type="entry name" value="EAL_dom"/>
</dbReference>
<keyword evidence="1" id="KW-0812">Transmembrane</keyword>
<dbReference type="Pfam" id="PF00990">
    <property type="entry name" value="GGDEF"/>
    <property type="match status" value="1"/>
</dbReference>
<dbReference type="Gene3D" id="3.30.450.20">
    <property type="entry name" value="PAS domain"/>
    <property type="match status" value="1"/>
</dbReference>
<dbReference type="InterPro" id="IPR052155">
    <property type="entry name" value="Biofilm_reg_signaling"/>
</dbReference>
<dbReference type="CDD" id="cd01948">
    <property type="entry name" value="EAL"/>
    <property type="match status" value="1"/>
</dbReference>
<evidence type="ECO:0000256" key="1">
    <source>
        <dbReference type="SAM" id="Phobius"/>
    </source>
</evidence>
<dbReference type="InterPro" id="IPR043128">
    <property type="entry name" value="Rev_trsase/Diguanyl_cyclase"/>
</dbReference>
<dbReference type="Proteomes" id="UP000035704">
    <property type="component" value="Chromosome"/>
</dbReference>
<dbReference type="PROSITE" id="PS50883">
    <property type="entry name" value="EAL"/>
    <property type="match status" value="1"/>
</dbReference>
<evidence type="ECO:0000259" key="5">
    <source>
        <dbReference type="PROSITE" id="PS50887"/>
    </source>
</evidence>
<dbReference type="InterPro" id="IPR000700">
    <property type="entry name" value="PAS-assoc_C"/>
</dbReference>